<keyword evidence="8" id="KW-0131">Cell cycle</keyword>
<evidence type="ECO:0000313" key="9">
    <source>
        <dbReference type="Proteomes" id="UP000032675"/>
    </source>
</evidence>
<dbReference type="GO" id="GO:0005886">
    <property type="term" value="C:plasma membrane"/>
    <property type="evidence" value="ECO:0007669"/>
    <property type="project" value="TreeGrafter"/>
</dbReference>
<dbReference type="Pfam" id="PF00905">
    <property type="entry name" value="Transpeptidase"/>
    <property type="match status" value="1"/>
</dbReference>
<evidence type="ECO:0000259" key="7">
    <source>
        <dbReference type="Pfam" id="PF03717"/>
    </source>
</evidence>
<dbReference type="Gene3D" id="3.90.1310.10">
    <property type="entry name" value="Penicillin-binding protein 2a (Domain 2)"/>
    <property type="match status" value="1"/>
</dbReference>
<comment type="caution">
    <text evidence="8">The sequence shown here is derived from an EMBL/GenBank/DDBJ whole genome shotgun (WGS) entry which is preliminary data.</text>
</comment>
<dbReference type="AlphaFoldDB" id="A0A0D6PXS8"/>
<dbReference type="InterPro" id="IPR001460">
    <property type="entry name" value="PCN-bd_Tpept"/>
</dbReference>
<evidence type="ECO:0000256" key="2">
    <source>
        <dbReference type="ARBA" id="ARBA00022645"/>
    </source>
</evidence>
<keyword evidence="2" id="KW-0378">Hydrolase</keyword>
<feature type="region of interest" description="Disordered" evidence="4">
    <location>
        <begin position="449"/>
        <end position="471"/>
    </location>
</feature>
<dbReference type="GO" id="GO:0004180">
    <property type="term" value="F:carboxypeptidase activity"/>
    <property type="evidence" value="ECO:0007669"/>
    <property type="project" value="UniProtKB-KW"/>
</dbReference>
<keyword evidence="2" id="KW-0645">Protease</keyword>
<dbReference type="InterPro" id="IPR012338">
    <property type="entry name" value="Beta-lactam/transpept-like"/>
</dbReference>
<keyword evidence="2" id="KW-0121">Carboxypeptidase</keyword>
<feature type="compositionally biased region" description="Basic and acidic residues" evidence="4">
    <location>
        <begin position="655"/>
        <end position="675"/>
    </location>
</feature>
<keyword evidence="8" id="KW-0132">Cell division</keyword>
<dbReference type="Pfam" id="PF03717">
    <property type="entry name" value="PBP_dimer"/>
    <property type="match status" value="1"/>
</dbReference>
<dbReference type="Gene3D" id="3.40.710.10">
    <property type="entry name" value="DD-peptidase/beta-lactamase superfamily"/>
    <property type="match status" value="1"/>
</dbReference>
<dbReference type="EMBL" id="BANI01000029">
    <property type="protein sequence ID" value="GAN95575.1"/>
    <property type="molecule type" value="Genomic_DNA"/>
</dbReference>
<evidence type="ECO:0000256" key="5">
    <source>
        <dbReference type="SAM" id="Phobius"/>
    </source>
</evidence>
<dbReference type="SUPFAM" id="SSF56519">
    <property type="entry name" value="Penicillin binding protein dimerisation domain"/>
    <property type="match status" value="1"/>
</dbReference>
<feature type="domain" description="Penicillin-binding protein transpeptidase" evidence="6">
    <location>
        <begin position="256"/>
        <end position="556"/>
    </location>
</feature>
<dbReference type="GO" id="GO:0051301">
    <property type="term" value="P:cell division"/>
    <property type="evidence" value="ECO:0007669"/>
    <property type="project" value="UniProtKB-KW"/>
</dbReference>
<evidence type="ECO:0000256" key="4">
    <source>
        <dbReference type="SAM" id="MobiDB-lite"/>
    </source>
</evidence>
<evidence type="ECO:0000256" key="3">
    <source>
        <dbReference type="ARBA" id="ARBA00023136"/>
    </source>
</evidence>
<feature type="domain" description="Penicillin-binding protein dimerisation" evidence="7">
    <location>
        <begin position="95"/>
        <end position="203"/>
    </location>
</feature>
<dbReference type="PANTHER" id="PTHR30627">
    <property type="entry name" value="PEPTIDOGLYCAN D,D-TRANSPEPTIDASE"/>
    <property type="match status" value="1"/>
</dbReference>
<keyword evidence="5" id="KW-0812">Transmembrane</keyword>
<feature type="region of interest" description="Disordered" evidence="4">
    <location>
        <begin position="632"/>
        <end position="675"/>
    </location>
</feature>
<protein>
    <submittedName>
        <fullName evidence="8">Cell division transpeptidase FtsI</fullName>
    </submittedName>
</protein>
<comment type="subcellular location">
    <subcellularLocation>
        <location evidence="1">Membrane</location>
    </subcellularLocation>
</comment>
<keyword evidence="5" id="KW-1133">Transmembrane helix</keyword>
<dbReference type="PANTHER" id="PTHR30627:SF1">
    <property type="entry name" value="PEPTIDOGLYCAN D,D-TRANSPEPTIDASE FTSI"/>
    <property type="match status" value="1"/>
</dbReference>
<dbReference type="GO" id="GO:0071555">
    <property type="term" value="P:cell wall organization"/>
    <property type="evidence" value="ECO:0007669"/>
    <property type="project" value="TreeGrafter"/>
</dbReference>
<dbReference type="Proteomes" id="UP000032675">
    <property type="component" value="Unassembled WGS sequence"/>
</dbReference>
<dbReference type="SUPFAM" id="SSF56601">
    <property type="entry name" value="beta-lactamase/transpeptidase-like"/>
    <property type="match status" value="1"/>
</dbReference>
<dbReference type="Gene3D" id="3.30.450.330">
    <property type="match status" value="1"/>
</dbReference>
<dbReference type="RefSeq" id="WP_010509271.1">
    <property type="nucleotide sequence ID" value="NZ_BANI01000029.1"/>
</dbReference>
<dbReference type="InterPro" id="IPR036138">
    <property type="entry name" value="PBP_dimer_sf"/>
</dbReference>
<dbReference type="GO" id="GO:0008658">
    <property type="term" value="F:penicillin binding"/>
    <property type="evidence" value="ECO:0007669"/>
    <property type="project" value="InterPro"/>
</dbReference>
<keyword evidence="3 5" id="KW-0472">Membrane</keyword>
<accession>A0A0D6PXS8</accession>
<name>A0A0D6PXS8_KOMEU</name>
<gene>
    <name evidence="8" type="ORF">Geu3261_0029_056</name>
</gene>
<sequence>MNNPPHDPPARSAQDTIPVGGSLRTLMAQDRMHARLVVVAGVFCVLFSAIGLKLTMATIISPMPPQQQQIAPQVPPIPKSDPKGMIAGDVALPQVHRASIIDRTGQVLAMSLPVAQVYANPQEMIDAADAAHKLKTALPTLNEQETKRRLSLNKQFVYLARDISPAQELAINNLGIPGIYFEPGERRRYPMGSVAAQILGGVDIDDHGVAGVERFFDKRLDSDRAPLRLSVDVRVQNVVHDELQSAMDTFQAIGACAIVMDVHTGEIITMVSLPDYDANDFGRAAPDARFNRAVTGMYEPGSTFKLQTVAMALQDGVAHIWDSFSSTPIKIGRFTISDMKSDHFAPWLSLPEVMAYSSNPAAAHIALDAGAARQQDWLRSMGFFSRVPIELPEAGRPIVPSVHNWGVSTTMTVAFGHGVAEPPLSIVRGTAATANGGFLLKPTLLAPDTAGQQADAPPAPDATDTPPGMPASAERLISAANSDILRRILRLDVAKGTGQKAESPGYYVGGKTGTAEKIGPHGGYLKHVNVSAFTGIFPMNAPRYAIYVMLDSPKPTAQTHGWTTAGWNAAPTASHMITRIAPMLGLFPDTQHAATIEASLAIPMRPAVPRGYRALGPGYDPGTAHLHEHEREVTGHAGHPHTARKATSTAQVPARDLHASNDVDRLAAPHPRDRG</sequence>
<evidence type="ECO:0000256" key="1">
    <source>
        <dbReference type="ARBA" id="ARBA00004370"/>
    </source>
</evidence>
<reference evidence="8 9" key="1">
    <citation type="submission" date="2012-11" db="EMBL/GenBank/DDBJ databases">
        <title>Whole genome sequence of Gluconacetobacter europaeus NBRC3261.</title>
        <authorList>
            <person name="Azuma Y."/>
            <person name="Higashiura N."/>
            <person name="Hirakawa H."/>
            <person name="Matsushita K."/>
        </authorList>
    </citation>
    <scope>NUCLEOTIDE SEQUENCE [LARGE SCALE GENOMIC DNA]</scope>
    <source>
        <strain evidence="8 9">NBRC 3261</strain>
    </source>
</reference>
<feature type="compositionally biased region" description="Low complexity" evidence="4">
    <location>
        <begin position="449"/>
        <end position="466"/>
    </location>
</feature>
<organism evidence="8 9">
    <name type="scientific">Komagataeibacter europaeus NBRC 3261</name>
    <dbReference type="NCBI Taxonomy" id="1234669"/>
    <lineage>
        <taxon>Bacteria</taxon>
        <taxon>Pseudomonadati</taxon>
        <taxon>Pseudomonadota</taxon>
        <taxon>Alphaproteobacteria</taxon>
        <taxon>Acetobacterales</taxon>
        <taxon>Acetobacteraceae</taxon>
        <taxon>Komagataeibacter</taxon>
    </lineage>
</organism>
<dbReference type="InterPro" id="IPR005311">
    <property type="entry name" value="PBP_dimer"/>
</dbReference>
<evidence type="ECO:0000259" key="6">
    <source>
        <dbReference type="Pfam" id="PF00905"/>
    </source>
</evidence>
<dbReference type="InterPro" id="IPR050515">
    <property type="entry name" value="Beta-lactam/transpept"/>
</dbReference>
<evidence type="ECO:0000313" key="8">
    <source>
        <dbReference type="EMBL" id="GAN95575.1"/>
    </source>
</evidence>
<feature type="transmembrane region" description="Helical" evidence="5">
    <location>
        <begin position="36"/>
        <end position="60"/>
    </location>
</feature>
<proteinExistence type="predicted"/>